<evidence type="ECO:0000313" key="3">
    <source>
        <dbReference type="EnsemblMetazoa" id="SMAR008792-PA"/>
    </source>
</evidence>
<accession>T1J594</accession>
<feature type="chain" id="PRO_5004579253" evidence="2">
    <location>
        <begin position="26"/>
        <end position="885"/>
    </location>
</feature>
<proteinExistence type="predicted"/>
<keyword evidence="4" id="KW-1185">Reference proteome</keyword>
<dbReference type="PhylomeDB" id="T1J594"/>
<feature type="compositionally biased region" description="Low complexity" evidence="1">
    <location>
        <begin position="53"/>
        <end position="80"/>
    </location>
</feature>
<organism evidence="3 4">
    <name type="scientific">Strigamia maritima</name>
    <name type="common">European centipede</name>
    <name type="synonym">Geophilus maritimus</name>
    <dbReference type="NCBI Taxonomy" id="126957"/>
    <lineage>
        <taxon>Eukaryota</taxon>
        <taxon>Metazoa</taxon>
        <taxon>Ecdysozoa</taxon>
        <taxon>Arthropoda</taxon>
        <taxon>Myriapoda</taxon>
        <taxon>Chilopoda</taxon>
        <taxon>Pleurostigmophora</taxon>
        <taxon>Geophilomorpha</taxon>
        <taxon>Linotaeniidae</taxon>
        <taxon>Strigamia</taxon>
    </lineage>
</organism>
<evidence type="ECO:0000256" key="1">
    <source>
        <dbReference type="SAM" id="MobiDB-lite"/>
    </source>
</evidence>
<evidence type="ECO:0000256" key="2">
    <source>
        <dbReference type="SAM" id="SignalP"/>
    </source>
</evidence>
<dbReference type="HOGENOM" id="CLU_325874_0_0_1"/>
<feature type="compositionally biased region" description="Basic and acidic residues" evidence="1">
    <location>
        <begin position="800"/>
        <end position="828"/>
    </location>
</feature>
<feature type="region of interest" description="Disordered" evidence="1">
    <location>
        <begin position="47"/>
        <end position="80"/>
    </location>
</feature>
<feature type="region of interest" description="Disordered" evidence="1">
    <location>
        <begin position="786"/>
        <end position="842"/>
    </location>
</feature>
<name>T1J594_STRMM</name>
<dbReference type="EnsemblMetazoa" id="SMAR008792-RA">
    <property type="protein sequence ID" value="SMAR008792-PA"/>
    <property type="gene ID" value="SMAR008792"/>
</dbReference>
<keyword evidence="2" id="KW-0732">Signal</keyword>
<protein>
    <submittedName>
        <fullName evidence="3">Uncharacterized protein</fullName>
    </submittedName>
</protein>
<dbReference type="AlphaFoldDB" id="T1J594"/>
<dbReference type="EMBL" id="JH431855">
    <property type="status" value="NOT_ANNOTATED_CDS"/>
    <property type="molecule type" value="Genomic_DNA"/>
</dbReference>
<evidence type="ECO:0000313" key="4">
    <source>
        <dbReference type="Proteomes" id="UP000014500"/>
    </source>
</evidence>
<sequence length="885" mass="97863">MLLQKEKQTWLFLVLQLSVIGSVTSHHLIPQLFNDVDHALHHVFGPLKQSVPSSTTSQSQTYEDDTSSYSETSSSGTFSSGSSFSGSSFGGSSSSGSSSGGSSSSGSSSSGSSSSGSYSGGSSSSVTSSSNGIEYYNVESNFIQLIQYVRASTTEVKINAQQQSNGLYKITITTDKGSKTYDNFSKASFDLLARLLRNPTLQVKEVGKAGNKVKISVSPEPPKPTNIFQIRTGALNVVEKLRKGGYSINIVSSGDKFTITVTDTSNGKKKAYSDVPANTGNAFIRLVKDPSLQYQILGTSGDETFIFVPDYIRGHPENSFKLNLEPMNPDLQYKVTPAANGESTITLQGHPQDLTADDNNNFQGTEYYTVNQKFVQLVNEVRESTKAVKLKYQPQADGLLSVTLTTDKGSKTYDKVPRDVFQLFVKLLKNPTLQIKEVGKVGKNKVKIAVSPQPPKPTNIIRVKHQFLDVVQKLRKGGYSIQITKGDKYTITVTDDKNGKKKTYHDVPAKIGDAFIRLVKDPSLQYQILGKTKDETVLFIPDYSGKQKTLTVRKHPNNRIDIKTGTDGKYELTIDDDKKHPTTYKHIDPNLLFAFITLIKNPDLQFKVSPATHGEFTITLEEQPQDLNTETIDSDQFIEFITKAKSDPSYNLKIDTGENGLELVITHNGKIKKYPLPAKFLNIIIKLIQSEKRPKTVKHDDGQTTFILDDEETPTPVEVDMEFTDLVEEIKKNPTADVKFKWKPNDNGKYTLTVFINGKPKELKNQTADTIKFLIKLSKDPTLPIHIKTEKPVNPVKPGKKTEKPVKPEEKKPEHEKPGHKKPEHEKPIINIVTPGKTEDTPITTIPKEQLELVQTIKTAPQISVSVAPDGPNFKITVTDGQDTK</sequence>
<feature type="region of interest" description="Disordered" evidence="1">
    <location>
        <begin position="95"/>
        <end position="124"/>
    </location>
</feature>
<dbReference type="Proteomes" id="UP000014500">
    <property type="component" value="Unassembled WGS sequence"/>
</dbReference>
<reference evidence="3" key="2">
    <citation type="submission" date="2015-02" db="UniProtKB">
        <authorList>
            <consortium name="EnsemblMetazoa"/>
        </authorList>
    </citation>
    <scope>IDENTIFICATION</scope>
</reference>
<feature type="signal peptide" evidence="2">
    <location>
        <begin position="1"/>
        <end position="25"/>
    </location>
</feature>
<reference evidence="4" key="1">
    <citation type="submission" date="2011-05" db="EMBL/GenBank/DDBJ databases">
        <authorList>
            <person name="Richards S.R."/>
            <person name="Qu J."/>
            <person name="Jiang H."/>
            <person name="Jhangiani S.N."/>
            <person name="Agravi P."/>
            <person name="Goodspeed R."/>
            <person name="Gross S."/>
            <person name="Mandapat C."/>
            <person name="Jackson L."/>
            <person name="Mathew T."/>
            <person name="Pu L."/>
            <person name="Thornton R."/>
            <person name="Saada N."/>
            <person name="Wilczek-Boney K.B."/>
            <person name="Lee S."/>
            <person name="Kovar C."/>
            <person name="Wu Y."/>
            <person name="Scherer S.E."/>
            <person name="Worley K.C."/>
            <person name="Muzny D.M."/>
            <person name="Gibbs R."/>
        </authorList>
    </citation>
    <scope>NUCLEOTIDE SEQUENCE</scope>
    <source>
        <strain evidence="4">Brora</strain>
    </source>
</reference>